<feature type="transmembrane region" description="Helical" evidence="8">
    <location>
        <begin position="241"/>
        <end position="272"/>
    </location>
</feature>
<keyword evidence="6 8" id="KW-1133">Transmembrane helix</keyword>
<comment type="subcellular location">
    <subcellularLocation>
        <location evidence="1">Cell membrane</location>
        <topology evidence="1">Multi-pass membrane protein</topology>
    </subcellularLocation>
</comment>
<feature type="transmembrane region" description="Helical" evidence="8">
    <location>
        <begin position="311"/>
        <end position="330"/>
    </location>
</feature>
<evidence type="ECO:0000256" key="4">
    <source>
        <dbReference type="ARBA" id="ARBA00022475"/>
    </source>
</evidence>
<reference evidence="10" key="1">
    <citation type="submission" date="2008-06" db="EMBL/GenBank/DDBJ databases">
        <title>Genome and proteome analysis of A. pleuropneumoniae serotype 7.</title>
        <authorList>
            <person name="Linke B."/>
            <person name="Buettner F."/>
            <person name="Martinez-Arias R."/>
            <person name="Goesmann A."/>
            <person name="Baltes N."/>
            <person name="Tegetmeyer H."/>
            <person name="Singh M."/>
            <person name="Gerlach G.F."/>
        </authorList>
    </citation>
    <scope>NUCLEOTIDE SEQUENCE [LARGE SCALE GENOMIC DNA]</scope>
    <source>
        <strain evidence="10">AP76</strain>
    </source>
</reference>
<dbReference type="InterPro" id="IPR000522">
    <property type="entry name" value="ABC_transptr_permease_BtuC"/>
</dbReference>
<feature type="transmembrane region" description="Helical" evidence="8">
    <location>
        <begin position="153"/>
        <end position="174"/>
    </location>
</feature>
<keyword evidence="4" id="KW-1003">Cell membrane</keyword>
<dbReference type="HOGENOM" id="CLU_013016_3_0_6"/>
<dbReference type="CDD" id="cd06550">
    <property type="entry name" value="TM_ABC_iron-siderophores_like"/>
    <property type="match status" value="1"/>
</dbReference>
<evidence type="ECO:0000256" key="2">
    <source>
        <dbReference type="ARBA" id="ARBA00007935"/>
    </source>
</evidence>
<dbReference type="KEGG" id="apa:APP7_0757"/>
<accession>B3GXF0</accession>
<evidence type="ECO:0000256" key="7">
    <source>
        <dbReference type="ARBA" id="ARBA00023136"/>
    </source>
</evidence>
<dbReference type="GO" id="GO:0022857">
    <property type="term" value="F:transmembrane transporter activity"/>
    <property type="evidence" value="ECO:0007669"/>
    <property type="project" value="InterPro"/>
</dbReference>
<gene>
    <name evidence="9" type="ordered locus">APP7_0757</name>
</gene>
<feature type="transmembrane region" description="Helical" evidence="8">
    <location>
        <begin position="201"/>
        <end position="221"/>
    </location>
</feature>
<feature type="transmembrane region" description="Helical" evidence="8">
    <location>
        <begin position="68"/>
        <end position="90"/>
    </location>
</feature>
<evidence type="ECO:0000313" key="9">
    <source>
        <dbReference type="EMBL" id="ACE61409.1"/>
    </source>
</evidence>
<sequence>MAHISIYVPSLIINIPIKIMQKLTALNFLFLVLLFLLSISVGVADFQWRDLFTHTEQLELLFISRLPRTLAVVLVGATLGIAGMVLQIVLKNRFIEPSMIGASQSAAIGILIVSLMFPATPLIMKMSFATLSALIGMGIFMLLLRRLPPHQKLMVPLIGIVFGNIIEAITTFVAYETDSLQLLSVWFSGDFSGILAGRYELLWLTAGLAVLVYIMAEQLSIAGLGQNISTSLGINYRQMTWFALIVVAMITAVVVVTVGQIPFIGLVVPNIISRLAGDRLRQNLPSVALLGANLVLLCDIIGRVVNAPYEVPISTIFGICGTVVFLYLLFRGKK</sequence>
<dbReference type="EMBL" id="CP001091">
    <property type="protein sequence ID" value="ACE61409.1"/>
    <property type="molecule type" value="Genomic_DNA"/>
</dbReference>
<keyword evidence="7 8" id="KW-0472">Membrane</keyword>
<feature type="transmembrane region" description="Helical" evidence="8">
    <location>
        <begin position="28"/>
        <end position="48"/>
    </location>
</feature>
<dbReference type="PANTHER" id="PTHR30472:SF27">
    <property type="entry name" value="PETROBACTIN IMPORT SYSTEM PERMEASE PROTEIN YCLN"/>
    <property type="match status" value="1"/>
</dbReference>
<feature type="transmembrane region" description="Helical" evidence="8">
    <location>
        <begin position="102"/>
        <end position="120"/>
    </location>
</feature>
<keyword evidence="5 8" id="KW-0812">Transmembrane</keyword>
<dbReference type="AlphaFoldDB" id="B3GXF0"/>
<evidence type="ECO:0000313" key="10">
    <source>
        <dbReference type="Proteomes" id="UP000001226"/>
    </source>
</evidence>
<evidence type="ECO:0000256" key="8">
    <source>
        <dbReference type="SAM" id="Phobius"/>
    </source>
</evidence>
<dbReference type="Pfam" id="PF01032">
    <property type="entry name" value="FecCD"/>
    <property type="match status" value="1"/>
</dbReference>
<evidence type="ECO:0000256" key="5">
    <source>
        <dbReference type="ARBA" id="ARBA00022692"/>
    </source>
</evidence>
<organism evidence="9 10">
    <name type="scientific">Actinobacillus pleuropneumoniae serotype 7 (strain AP76)</name>
    <dbReference type="NCBI Taxonomy" id="537457"/>
    <lineage>
        <taxon>Bacteria</taxon>
        <taxon>Pseudomonadati</taxon>
        <taxon>Pseudomonadota</taxon>
        <taxon>Gammaproteobacteria</taxon>
        <taxon>Pasteurellales</taxon>
        <taxon>Pasteurellaceae</taxon>
        <taxon>Actinobacillus</taxon>
    </lineage>
</organism>
<keyword evidence="3" id="KW-0813">Transport</keyword>
<dbReference type="GO" id="GO:0005886">
    <property type="term" value="C:plasma membrane"/>
    <property type="evidence" value="ECO:0007669"/>
    <property type="project" value="UniProtKB-SubCell"/>
</dbReference>
<evidence type="ECO:0000256" key="6">
    <source>
        <dbReference type="ARBA" id="ARBA00022989"/>
    </source>
</evidence>
<dbReference type="SUPFAM" id="SSF81345">
    <property type="entry name" value="ABC transporter involved in vitamin B12 uptake, BtuC"/>
    <property type="match status" value="1"/>
</dbReference>
<proteinExistence type="inferred from homology"/>
<dbReference type="Proteomes" id="UP000001226">
    <property type="component" value="Chromosome"/>
</dbReference>
<name>B3GXF0_ACTP7</name>
<dbReference type="InterPro" id="IPR037294">
    <property type="entry name" value="ABC_BtuC-like"/>
</dbReference>
<dbReference type="GO" id="GO:0033214">
    <property type="term" value="P:siderophore-iron import into cell"/>
    <property type="evidence" value="ECO:0007669"/>
    <property type="project" value="TreeGrafter"/>
</dbReference>
<protein>
    <submittedName>
        <fullName evidence="9">ABC transport system permease protein</fullName>
    </submittedName>
</protein>
<evidence type="ECO:0000256" key="3">
    <source>
        <dbReference type="ARBA" id="ARBA00022448"/>
    </source>
</evidence>
<dbReference type="Gene3D" id="1.10.3470.10">
    <property type="entry name" value="ABC transporter involved in vitamin B12 uptake, BtuC"/>
    <property type="match status" value="1"/>
</dbReference>
<comment type="similarity">
    <text evidence="2">Belongs to the binding-protein-dependent transport system permease family. FecCD subfamily.</text>
</comment>
<evidence type="ECO:0000256" key="1">
    <source>
        <dbReference type="ARBA" id="ARBA00004651"/>
    </source>
</evidence>
<feature type="transmembrane region" description="Helical" evidence="8">
    <location>
        <begin position="126"/>
        <end position="144"/>
    </location>
</feature>
<dbReference type="PANTHER" id="PTHR30472">
    <property type="entry name" value="FERRIC ENTEROBACTIN TRANSPORT SYSTEM PERMEASE PROTEIN"/>
    <property type="match status" value="1"/>
</dbReference>